<evidence type="ECO:0000313" key="3">
    <source>
        <dbReference type="Proteomes" id="UP000034098"/>
    </source>
</evidence>
<protein>
    <submittedName>
        <fullName evidence="2">Uncharacterized protein</fullName>
    </submittedName>
</protein>
<sequence length="39" mass="4399">MLRPAPQQSAAPADARLAGRATTKRPRGRRWIGVPRERF</sequence>
<comment type="caution">
    <text evidence="2">The sequence shown here is derived from an EMBL/GenBank/DDBJ whole genome shotgun (WGS) entry which is preliminary data.</text>
</comment>
<accession>A0A0M2HJT0</accession>
<dbReference type="AlphaFoldDB" id="A0A0M2HJT0"/>
<evidence type="ECO:0000256" key="1">
    <source>
        <dbReference type="SAM" id="MobiDB-lite"/>
    </source>
</evidence>
<dbReference type="Proteomes" id="UP000034098">
    <property type="component" value="Unassembled WGS sequence"/>
</dbReference>
<reference evidence="2 3" key="1">
    <citation type="submission" date="2015-02" db="EMBL/GenBank/DDBJ databases">
        <title>Draft genome sequences of ten Microbacterium spp. with emphasis on heavy metal contaminated environments.</title>
        <authorList>
            <person name="Corretto E."/>
        </authorList>
    </citation>
    <scope>NUCLEOTIDE SEQUENCE [LARGE SCALE GENOMIC DNA]</scope>
    <source>
        <strain evidence="2 3">DSM 8608</strain>
    </source>
</reference>
<feature type="region of interest" description="Disordered" evidence="1">
    <location>
        <begin position="1"/>
        <end position="39"/>
    </location>
</feature>
<keyword evidence="3" id="KW-1185">Reference proteome</keyword>
<name>A0A0M2HJT0_MICTR</name>
<organism evidence="2 3">
    <name type="scientific">Microbacterium trichothecenolyticum</name>
    <name type="common">Aureobacterium trichothecenolyticum</name>
    <dbReference type="NCBI Taxonomy" id="69370"/>
    <lineage>
        <taxon>Bacteria</taxon>
        <taxon>Bacillati</taxon>
        <taxon>Actinomycetota</taxon>
        <taxon>Actinomycetes</taxon>
        <taxon>Micrococcales</taxon>
        <taxon>Microbacteriaceae</taxon>
        <taxon>Microbacterium</taxon>
    </lineage>
</organism>
<proteinExistence type="predicted"/>
<evidence type="ECO:0000313" key="2">
    <source>
        <dbReference type="EMBL" id="KJL44579.1"/>
    </source>
</evidence>
<dbReference type="EMBL" id="JYJA01000025">
    <property type="protein sequence ID" value="KJL44579.1"/>
    <property type="molecule type" value="Genomic_DNA"/>
</dbReference>
<gene>
    <name evidence="2" type="ORF">RS82_00751</name>
</gene>
<dbReference type="PATRIC" id="fig|69370.6.peg.775"/>
<feature type="compositionally biased region" description="Low complexity" evidence="1">
    <location>
        <begin position="1"/>
        <end position="21"/>
    </location>
</feature>